<dbReference type="SUPFAM" id="SSF103473">
    <property type="entry name" value="MFS general substrate transporter"/>
    <property type="match status" value="1"/>
</dbReference>
<feature type="transmembrane region" description="Helical" evidence="5">
    <location>
        <begin position="401"/>
        <end position="422"/>
    </location>
</feature>
<feature type="transmembrane region" description="Helical" evidence="5">
    <location>
        <begin position="282"/>
        <end position="300"/>
    </location>
</feature>
<feature type="domain" description="Major facilitator superfamily (MFS) profile" evidence="6">
    <location>
        <begin position="27"/>
        <end position="426"/>
    </location>
</feature>
<dbReference type="PANTHER" id="PTHR23528">
    <property type="match status" value="1"/>
</dbReference>
<comment type="caution">
    <text evidence="7">The sequence shown here is derived from an EMBL/GenBank/DDBJ whole genome shotgun (WGS) entry which is preliminary data.</text>
</comment>
<feature type="transmembrane region" description="Helical" evidence="5">
    <location>
        <begin position="375"/>
        <end position="395"/>
    </location>
</feature>
<accession>A0ABP5LZV1</accession>
<comment type="subcellular location">
    <subcellularLocation>
        <location evidence="1">Cell membrane</location>
        <topology evidence="1">Multi-pass membrane protein</topology>
    </subcellularLocation>
</comment>
<feature type="transmembrane region" description="Helical" evidence="5">
    <location>
        <begin position="98"/>
        <end position="115"/>
    </location>
</feature>
<evidence type="ECO:0000256" key="5">
    <source>
        <dbReference type="SAM" id="Phobius"/>
    </source>
</evidence>
<dbReference type="EMBL" id="BAAAMR010000076">
    <property type="protein sequence ID" value="GAA2157541.1"/>
    <property type="molecule type" value="Genomic_DNA"/>
</dbReference>
<reference evidence="8" key="1">
    <citation type="journal article" date="2019" name="Int. J. Syst. Evol. Microbiol.">
        <title>The Global Catalogue of Microorganisms (GCM) 10K type strain sequencing project: providing services to taxonomists for standard genome sequencing and annotation.</title>
        <authorList>
            <consortium name="The Broad Institute Genomics Platform"/>
            <consortium name="The Broad Institute Genome Sequencing Center for Infectious Disease"/>
            <person name="Wu L."/>
            <person name="Ma J."/>
        </authorList>
    </citation>
    <scope>NUCLEOTIDE SEQUENCE [LARGE SCALE GENOMIC DNA]</scope>
    <source>
        <strain evidence="8">JCM 13850</strain>
    </source>
</reference>
<proteinExistence type="predicted"/>
<feature type="transmembrane region" description="Helical" evidence="5">
    <location>
        <begin position="337"/>
        <end position="363"/>
    </location>
</feature>
<dbReference type="PROSITE" id="PS50850">
    <property type="entry name" value="MFS"/>
    <property type="match status" value="1"/>
</dbReference>
<dbReference type="Gene3D" id="1.20.1250.20">
    <property type="entry name" value="MFS general substrate transporter like domains"/>
    <property type="match status" value="1"/>
</dbReference>
<dbReference type="RefSeq" id="WP_344276702.1">
    <property type="nucleotide sequence ID" value="NZ_BAAAMR010000076.1"/>
</dbReference>
<dbReference type="CDD" id="cd06174">
    <property type="entry name" value="MFS"/>
    <property type="match status" value="1"/>
</dbReference>
<evidence type="ECO:0000256" key="4">
    <source>
        <dbReference type="ARBA" id="ARBA00023136"/>
    </source>
</evidence>
<keyword evidence="3 5" id="KW-1133">Transmembrane helix</keyword>
<evidence type="ECO:0000256" key="2">
    <source>
        <dbReference type="ARBA" id="ARBA00022692"/>
    </source>
</evidence>
<dbReference type="PANTHER" id="PTHR23528:SF1">
    <property type="entry name" value="MAJOR FACILITATOR SUPERFAMILY (MFS) PROFILE DOMAIN-CONTAINING PROTEIN"/>
    <property type="match status" value="1"/>
</dbReference>
<feature type="transmembrane region" description="Helical" evidence="5">
    <location>
        <begin position="241"/>
        <end position="262"/>
    </location>
</feature>
<keyword evidence="8" id="KW-1185">Reference proteome</keyword>
<evidence type="ECO:0000313" key="8">
    <source>
        <dbReference type="Proteomes" id="UP001501020"/>
    </source>
</evidence>
<feature type="transmembrane region" description="Helical" evidence="5">
    <location>
        <begin position="312"/>
        <end position="331"/>
    </location>
</feature>
<sequence length="426" mass="44114">MSAGTGAAPAPPAGARAGTAQARRGLMPLLLTGNLVLFSLYGGVASILLPTQVEHIDKAHKVALLGLVTGVGAAFATLLNPIGGALSDRSRSRFGRRNPFLLGGALLALVFAVVLGNMTTIALLVVGWCLLQGMGNVYQAALTAIVPDRVPAERRGTASAMAGAGTTLGLLVGIVVAGRFTHAIAWGYTTLGLLLVAAAVLLVTLTHDPRPDELPARAARRASSLRQDLASFLSALRVRDFMWVFAGRALMILSYFCVTGYLLYMLEDHIGLPHGMKGADGVALLTLIGAVTSVVTTVVGGPLSDRLDRRKAFVFVASAGMAAALLMPLLSPHWTTMVVFMAVDGLFFGVYMAVDTAMVTLVLPRGEDAARDMGVLNIANAGPQIIAPFVASAIISTPGGYPALYIVAAVLAVAAALSVLPVKSVR</sequence>
<feature type="transmembrane region" description="Helical" evidence="5">
    <location>
        <begin position="158"/>
        <end position="177"/>
    </location>
</feature>
<evidence type="ECO:0000313" key="7">
    <source>
        <dbReference type="EMBL" id="GAA2157541.1"/>
    </source>
</evidence>
<dbReference type="InterPro" id="IPR020846">
    <property type="entry name" value="MFS_dom"/>
</dbReference>
<dbReference type="Pfam" id="PF07690">
    <property type="entry name" value="MFS_1"/>
    <property type="match status" value="1"/>
</dbReference>
<dbReference type="Proteomes" id="UP001501020">
    <property type="component" value="Unassembled WGS sequence"/>
</dbReference>
<feature type="transmembrane region" description="Helical" evidence="5">
    <location>
        <begin position="183"/>
        <end position="205"/>
    </location>
</feature>
<dbReference type="InterPro" id="IPR036259">
    <property type="entry name" value="MFS_trans_sf"/>
</dbReference>
<feature type="transmembrane region" description="Helical" evidence="5">
    <location>
        <begin position="26"/>
        <end position="50"/>
    </location>
</feature>
<name>A0ABP5LZV1_9ACTN</name>
<dbReference type="InterPro" id="IPR011701">
    <property type="entry name" value="MFS"/>
</dbReference>
<organism evidence="7 8">
    <name type="scientific">Actinomadura napierensis</name>
    <dbReference type="NCBI Taxonomy" id="267854"/>
    <lineage>
        <taxon>Bacteria</taxon>
        <taxon>Bacillati</taxon>
        <taxon>Actinomycetota</taxon>
        <taxon>Actinomycetes</taxon>
        <taxon>Streptosporangiales</taxon>
        <taxon>Thermomonosporaceae</taxon>
        <taxon>Actinomadura</taxon>
    </lineage>
</organism>
<feature type="transmembrane region" description="Helical" evidence="5">
    <location>
        <begin position="62"/>
        <end position="86"/>
    </location>
</feature>
<evidence type="ECO:0000259" key="6">
    <source>
        <dbReference type="PROSITE" id="PS50850"/>
    </source>
</evidence>
<keyword evidence="4 5" id="KW-0472">Membrane</keyword>
<keyword evidence="2 5" id="KW-0812">Transmembrane</keyword>
<evidence type="ECO:0000256" key="3">
    <source>
        <dbReference type="ARBA" id="ARBA00022989"/>
    </source>
</evidence>
<gene>
    <name evidence="7" type="ORF">GCM10009727_67490</name>
</gene>
<evidence type="ECO:0000256" key="1">
    <source>
        <dbReference type="ARBA" id="ARBA00004651"/>
    </source>
</evidence>
<protein>
    <submittedName>
        <fullName evidence="7">MFS transporter</fullName>
    </submittedName>
</protein>